<organism evidence="11 12">
    <name type="scientific">Hypericibacter terrae</name>
    <dbReference type="NCBI Taxonomy" id="2602015"/>
    <lineage>
        <taxon>Bacteria</taxon>
        <taxon>Pseudomonadati</taxon>
        <taxon>Pseudomonadota</taxon>
        <taxon>Alphaproteobacteria</taxon>
        <taxon>Rhodospirillales</taxon>
        <taxon>Dongiaceae</taxon>
        <taxon>Hypericibacter</taxon>
    </lineage>
</organism>
<feature type="transmembrane region" description="Helical" evidence="9">
    <location>
        <begin position="28"/>
        <end position="48"/>
    </location>
</feature>
<dbReference type="OrthoDB" id="7915284at2"/>
<keyword evidence="12" id="KW-1185">Reference proteome</keyword>
<feature type="domain" description="ABC transmembrane type-1" evidence="10">
    <location>
        <begin position="74"/>
        <end position="280"/>
    </location>
</feature>
<dbReference type="GO" id="GO:0055085">
    <property type="term" value="P:transmembrane transport"/>
    <property type="evidence" value="ECO:0007669"/>
    <property type="project" value="InterPro"/>
</dbReference>
<dbReference type="Proteomes" id="UP000326202">
    <property type="component" value="Chromosome"/>
</dbReference>
<feature type="region of interest" description="Disordered" evidence="8">
    <location>
        <begin position="1"/>
        <end position="22"/>
    </location>
</feature>
<dbReference type="PANTHER" id="PTHR42929">
    <property type="entry name" value="INNER MEMBRANE ABC TRANSPORTER PERMEASE PROTEIN YDCU-RELATED-RELATED"/>
    <property type="match status" value="1"/>
</dbReference>
<gene>
    <name evidence="11" type="ORF">FRZ44_47750</name>
</gene>
<evidence type="ECO:0000256" key="3">
    <source>
        <dbReference type="ARBA" id="ARBA00022448"/>
    </source>
</evidence>
<evidence type="ECO:0000256" key="1">
    <source>
        <dbReference type="ARBA" id="ARBA00004651"/>
    </source>
</evidence>
<accession>A0A5J6MQI7</accession>
<reference evidence="11 12" key="1">
    <citation type="submission" date="2019-08" db="EMBL/GenBank/DDBJ databases">
        <title>Hyperibacter terrae gen. nov., sp. nov. and Hyperibacter viscosus sp. nov., two new members in the family Rhodospirillaceae isolated from the rhizosphere of Hypericum perforatum.</title>
        <authorList>
            <person name="Noviana Z."/>
        </authorList>
    </citation>
    <scope>NUCLEOTIDE SEQUENCE [LARGE SCALE GENOMIC DNA]</scope>
    <source>
        <strain evidence="11 12">R5913</strain>
    </source>
</reference>
<dbReference type="PROSITE" id="PS50928">
    <property type="entry name" value="ABC_TM1"/>
    <property type="match status" value="1"/>
</dbReference>
<dbReference type="AlphaFoldDB" id="A0A5J6MQI7"/>
<evidence type="ECO:0000256" key="5">
    <source>
        <dbReference type="ARBA" id="ARBA00022692"/>
    </source>
</evidence>
<evidence type="ECO:0000256" key="7">
    <source>
        <dbReference type="ARBA" id="ARBA00023136"/>
    </source>
</evidence>
<keyword evidence="5 9" id="KW-0812">Transmembrane</keyword>
<dbReference type="Gene3D" id="1.10.3720.10">
    <property type="entry name" value="MetI-like"/>
    <property type="match status" value="1"/>
</dbReference>
<name>A0A5J6MQI7_9PROT</name>
<protein>
    <submittedName>
        <fullName evidence="11">ABC transporter permease</fullName>
    </submittedName>
</protein>
<dbReference type="CDD" id="cd06261">
    <property type="entry name" value="TM_PBP2"/>
    <property type="match status" value="1"/>
</dbReference>
<keyword evidence="6 9" id="KW-1133">Transmembrane helix</keyword>
<dbReference type="EMBL" id="CP042906">
    <property type="protein sequence ID" value="QEX19461.1"/>
    <property type="molecule type" value="Genomic_DNA"/>
</dbReference>
<sequence length="290" mass="31535">MQQGASAALPTPRAGASRRRSHPGGRHALPAFFFLFFLFVVPLSVLLLRSVTDPVPGLDNYVTLLTDETYARVLFNTFLVAGIVTLVSLLLGYPVAWLLVILPSRVSRWLFAILLLSMWTNLVARTYAWLVLLQRTGVINRALMAIGVTDHPIPLVNNLVGVTIGMTYIMLPFVVFPLQTRLATLDPAIMQVAAISGARPSQVFFRVLLPLSLPGIYAGGLMVFVMALGYYVTPAMLGGTSNMMLAELIGVQVQTLLNWGLGSAAAFILLSVTLLLYALYVRSVGFGQLK</sequence>
<evidence type="ECO:0000256" key="9">
    <source>
        <dbReference type="SAM" id="Phobius"/>
    </source>
</evidence>
<dbReference type="SUPFAM" id="SSF161098">
    <property type="entry name" value="MetI-like"/>
    <property type="match status" value="1"/>
</dbReference>
<comment type="similarity">
    <text evidence="2">Belongs to the binding-protein-dependent transport system permease family. CysTW subfamily.</text>
</comment>
<evidence type="ECO:0000256" key="8">
    <source>
        <dbReference type="SAM" id="MobiDB-lite"/>
    </source>
</evidence>
<dbReference type="RefSeq" id="WP_151179521.1">
    <property type="nucleotide sequence ID" value="NZ_CP042906.1"/>
</dbReference>
<dbReference type="InterPro" id="IPR035906">
    <property type="entry name" value="MetI-like_sf"/>
</dbReference>
<feature type="transmembrane region" description="Helical" evidence="9">
    <location>
        <begin position="257"/>
        <end position="280"/>
    </location>
</feature>
<evidence type="ECO:0000256" key="6">
    <source>
        <dbReference type="ARBA" id="ARBA00022989"/>
    </source>
</evidence>
<dbReference type="GO" id="GO:0005886">
    <property type="term" value="C:plasma membrane"/>
    <property type="evidence" value="ECO:0007669"/>
    <property type="project" value="UniProtKB-SubCell"/>
</dbReference>
<comment type="subcellular location">
    <subcellularLocation>
        <location evidence="1">Cell membrane</location>
        <topology evidence="1">Multi-pass membrane protein</topology>
    </subcellularLocation>
</comment>
<feature type="transmembrane region" description="Helical" evidence="9">
    <location>
        <begin position="153"/>
        <end position="176"/>
    </location>
</feature>
<evidence type="ECO:0000313" key="11">
    <source>
        <dbReference type="EMBL" id="QEX19461.1"/>
    </source>
</evidence>
<feature type="transmembrane region" description="Helical" evidence="9">
    <location>
        <begin position="109"/>
        <end position="133"/>
    </location>
</feature>
<keyword evidence="7 9" id="KW-0472">Membrane</keyword>
<keyword evidence="3" id="KW-0813">Transport</keyword>
<evidence type="ECO:0000256" key="4">
    <source>
        <dbReference type="ARBA" id="ARBA00022475"/>
    </source>
</evidence>
<dbReference type="InterPro" id="IPR000515">
    <property type="entry name" value="MetI-like"/>
</dbReference>
<dbReference type="KEGG" id="htq:FRZ44_47750"/>
<proteinExistence type="inferred from homology"/>
<evidence type="ECO:0000256" key="2">
    <source>
        <dbReference type="ARBA" id="ARBA00007069"/>
    </source>
</evidence>
<feature type="transmembrane region" description="Helical" evidence="9">
    <location>
        <begin position="78"/>
        <end position="102"/>
    </location>
</feature>
<evidence type="ECO:0000259" key="10">
    <source>
        <dbReference type="PROSITE" id="PS50928"/>
    </source>
</evidence>
<keyword evidence="4" id="KW-1003">Cell membrane</keyword>
<feature type="transmembrane region" description="Helical" evidence="9">
    <location>
        <begin position="216"/>
        <end position="237"/>
    </location>
</feature>
<dbReference type="PANTHER" id="PTHR42929:SF5">
    <property type="entry name" value="ABC TRANSPORTER PERMEASE PROTEIN"/>
    <property type="match status" value="1"/>
</dbReference>
<evidence type="ECO:0000313" key="12">
    <source>
        <dbReference type="Proteomes" id="UP000326202"/>
    </source>
</evidence>